<dbReference type="Proteomes" id="UP001597180">
    <property type="component" value="Unassembled WGS sequence"/>
</dbReference>
<evidence type="ECO:0000259" key="10">
    <source>
        <dbReference type="SMART" id="SM00836"/>
    </source>
</evidence>
<dbReference type="PANTHER" id="PTHR11956:SF5">
    <property type="entry name" value="ARGININE--TRNA LIGASE, CYTOPLASMIC"/>
    <property type="match status" value="1"/>
</dbReference>
<dbReference type="EC" id="6.1.1.19" evidence="8"/>
<dbReference type="InterPro" id="IPR036695">
    <property type="entry name" value="Arg-tRNA-synth_N_sf"/>
</dbReference>
<evidence type="ECO:0000256" key="8">
    <source>
        <dbReference type="HAMAP-Rule" id="MF_00123"/>
    </source>
</evidence>
<keyword evidence="8" id="KW-0963">Cytoplasm</keyword>
<comment type="caution">
    <text evidence="8">Lacks conserved residue(s) required for the propagation of feature annotation.</text>
</comment>
<keyword evidence="13" id="KW-1185">Reference proteome</keyword>
<dbReference type="HAMAP" id="MF_00123">
    <property type="entry name" value="Arg_tRNA_synth"/>
    <property type="match status" value="1"/>
</dbReference>
<dbReference type="Gene3D" id="3.40.50.620">
    <property type="entry name" value="HUPs"/>
    <property type="match status" value="1"/>
</dbReference>
<dbReference type="SMART" id="SM01016">
    <property type="entry name" value="Arg_tRNA_synt_N"/>
    <property type="match status" value="1"/>
</dbReference>
<evidence type="ECO:0000256" key="4">
    <source>
        <dbReference type="ARBA" id="ARBA00022840"/>
    </source>
</evidence>
<dbReference type="SMART" id="SM00836">
    <property type="entry name" value="DALR_1"/>
    <property type="match status" value="1"/>
</dbReference>
<evidence type="ECO:0000256" key="7">
    <source>
        <dbReference type="ARBA" id="ARBA00049339"/>
    </source>
</evidence>
<dbReference type="SUPFAM" id="SSF55190">
    <property type="entry name" value="Arginyl-tRNA synthetase (ArgRS), N-terminal 'additional' domain"/>
    <property type="match status" value="1"/>
</dbReference>
<keyword evidence="3 8" id="KW-0547">Nucleotide-binding</keyword>
<dbReference type="Gene3D" id="3.30.1360.70">
    <property type="entry name" value="Arginyl tRNA synthetase N-terminal domain"/>
    <property type="match status" value="1"/>
</dbReference>
<evidence type="ECO:0000313" key="12">
    <source>
        <dbReference type="EMBL" id="MFD1221284.1"/>
    </source>
</evidence>
<evidence type="ECO:0000256" key="3">
    <source>
        <dbReference type="ARBA" id="ARBA00022741"/>
    </source>
</evidence>
<evidence type="ECO:0000256" key="6">
    <source>
        <dbReference type="ARBA" id="ARBA00023146"/>
    </source>
</evidence>
<evidence type="ECO:0000256" key="1">
    <source>
        <dbReference type="ARBA" id="ARBA00005594"/>
    </source>
</evidence>
<evidence type="ECO:0000256" key="2">
    <source>
        <dbReference type="ARBA" id="ARBA00022598"/>
    </source>
</evidence>
<comment type="subunit">
    <text evidence="8">Monomer.</text>
</comment>
<sequence>MLSSFMEHHLTRALQGLFSELGEIWKDSVKVTLEQPAQLEHGDYSTNIAMQLAKVLRKSPMEIAGLLVKKLEQDGSMGHLIRKMEAVPPGFINLFLDWQAWAGKSFNLPEGGAGKVVIEHTSINPNKSAHIGHLRNSCIGDALVKLLRRAGYEVEVHNYIDDLGNQLADTVVGLQHTEMRGTHARFGDFCWDVYSQIHKEFEKHSHLLEERTRVLHALEQGNSNLAWIGLLVAERIVREHVEEMKQFDIEYDLLVWESSIVKEGFWSSAFELLKQTPLFCKETEGKLAGCWVLKQPKEMEEDESEHHADKVLVRSNGILTYTAKDIAYHLWKFGLLDQSFVYQPFGEKLWTTGSSGTSKAFGQASMVVNVIDHRQEYPQAMVKQALEALGFVEQAARLRHVSYGVVSLSPKAAAELNIDISDGKSSYAMSGRQGIGIKISDLLDLMEGVIEKKRSEPEGLSSRAIAAAAIRYYLLRFNLQTEVVFDLQQATEISGNTGVYLLYSYARAVSLLSKAGHEPAIAFPVPEAFPELERQEYALIRHLSRWEETLYLASRELTPNTICSYAHELATLFNHFYSACAILKAGDGVRNFRLWLVARYKETLGDALQVLGLPTPSRM</sequence>
<keyword evidence="6 8" id="KW-0030">Aminoacyl-tRNA synthetase</keyword>
<reference evidence="13" key="1">
    <citation type="journal article" date="2019" name="Int. J. Syst. Evol. Microbiol.">
        <title>The Global Catalogue of Microorganisms (GCM) 10K type strain sequencing project: providing services to taxonomists for standard genome sequencing and annotation.</title>
        <authorList>
            <consortium name="The Broad Institute Genomics Platform"/>
            <consortium name="The Broad Institute Genome Sequencing Center for Infectious Disease"/>
            <person name="Wu L."/>
            <person name="Ma J."/>
        </authorList>
    </citation>
    <scope>NUCLEOTIDE SEQUENCE [LARGE SCALE GENOMIC DNA]</scope>
    <source>
        <strain evidence="13">CCUG 53270</strain>
    </source>
</reference>
<accession>A0ABW3UPB0</accession>
<dbReference type="SUPFAM" id="SSF52374">
    <property type="entry name" value="Nucleotidylyl transferase"/>
    <property type="match status" value="1"/>
</dbReference>
<organism evidence="12 13">
    <name type="scientific">Paenibacillus vulneris</name>
    <dbReference type="NCBI Taxonomy" id="1133364"/>
    <lineage>
        <taxon>Bacteria</taxon>
        <taxon>Bacillati</taxon>
        <taxon>Bacillota</taxon>
        <taxon>Bacilli</taxon>
        <taxon>Bacillales</taxon>
        <taxon>Paenibacillaceae</taxon>
        <taxon>Paenibacillus</taxon>
    </lineage>
</organism>
<keyword evidence="4 8" id="KW-0067">ATP-binding</keyword>
<evidence type="ECO:0000256" key="5">
    <source>
        <dbReference type="ARBA" id="ARBA00022917"/>
    </source>
</evidence>
<proteinExistence type="inferred from homology"/>
<evidence type="ECO:0000313" key="13">
    <source>
        <dbReference type="Proteomes" id="UP001597180"/>
    </source>
</evidence>
<dbReference type="Gene3D" id="1.10.730.10">
    <property type="entry name" value="Isoleucyl-tRNA Synthetase, Domain 1"/>
    <property type="match status" value="1"/>
</dbReference>
<dbReference type="InterPro" id="IPR005148">
    <property type="entry name" value="Arg-tRNA-synth_N"/>
</dbReference>
<dbReference type="PANTHER" id="PTHR11956">
    <property type="entry name" value="ARGINYL-TRNA SYNTHETASE"/>
    <property type="match status" value="1"/>
</dbReference>
<gene>
    <name evidence="8" type="primary">argS</name>
    <name evidence="12" type="ORF">ACFQ4B_14255</name>
</gene>
<dbReference type="EMBL" id="JBHTLU010000015">
    <property type="protein sequence ID" value="MFD1221284.1"/>
    <property type="molecule type" value="Genomic_DNA"/>
</dbReference>
<dbReference type="Pfam" id="PF05746">
    <property type="entry name" value="DALR_1"/>
    <property type="match status" value="1"/>
</dbReference>
<comment type="caution">
    <text evidence="12">The sequence shown here is derived from an EMBL/GenBank/DDBJ whole genome shotgun (WGS) entry which is preliminary data.</text>
</comment>
<comment type="subcellular location">
    <subcellularLocation>
        <location evidence="8">Cytoplasm</location>
    </subcellularLocation>
</comment>
<evidence type="ECO:0000256" key="9">
    <source>
        <dbReference type="RuleBase" id="RU363038"/>
    </source>
</evidence>
<dbReference type="Pfam" id="PF00750">
    <property type="entry name" value="tRNA-synt_1d"/>
    <property type="match status" value="1"/>
</dbReference>
<dbReference type="InterPro" id="IPR001278">
    <property type="entry name" value="Arg-tRNA-ligase"/>
</dbReference>
<feature type="domain" description="Arginyl tRNA synthetase N-terminal" evidence="11">
    <location>
        <begin position="4"/>
        <end position="96"/>
    </location>
</feature>
<protein>
    <recommendedName>
        <fullName evidence="8">Arginine--tRNA ligase</fullName>
        <ecNumber evidence="8">6.1.1.19</ecNumber>
    </recommendedName>
    <alternativeName>
        <fullName evidence="8">Arginyl-tRNA synthetase</fullName>
        <shortName evidence="8">ArgRS</shortName>
    </alternativeName>
</protein>
<dbReference type="InterPro" id="IPR009080">
    <property type="entry name" value="tRNAsynth_Ia_anticodon-bd"/>
</dbReference>
<evidence type="ECO:0000259" key="11">
    <source>
        <dbReference type="SMART" id="SM01016"/>
    </source>
</evidence>
<feature type="domain" description="DALR anticodon binding" evidence="10">
    <location>
        <begin position="501"/>
        <end position="619"/>
    </location>
</feature>
<dbReference type="Pfam" id="PF03485">
    <property type="entry name" value="Arg_tRNA_synt_N"/>
    <property type="match status" value="1"/>
</dbReference>
<comment type="catalytic activity">
    <reaction evidence="7 8">
        <text>tRNA(Arg) + L-arginine + ATP = L-arginyl-tRNA(Arg) + AMP + diphosphate</text>
        <dbReference type="Rhea" id="RHEA:20301"/>
        <dbReference type="Rhea" id="RHEA-COMP:9658"/>
        <dbReference type="Rhea" id="RHEA-COMP:9673"/>
        <dbReference type="ChEBI" id="CHEBI:30616"/>
        <dbReference type="ChEBI" id="CHEBI:32682"/>
        <dbReference type="ChEBI" id="CHEBI:33019"/>
        <dbReference type="ChEBI" id="CHEBI:78442"/>
        <dbReference type="ChEBI" id="CHEBI:78513"/>
        <dbReference type="ChEBI" id="CHEBI:456215"/>
        <dbReference type="EC" id="6.1.1.19"/>
    </reaction>
</comment>
<dbReference type="PRINTS" id="PR01038">
    <property type="entry name" value="TRNASYNTHARG"/>
</dbReference>
<dbReference type="InterPro" id="IPR035684">
    <property type="entry name" value="ArgRS_core"/>
</dbReference>
<dbReference type="GO" id="GO:0004814">
    <property type="term" value="F:arginine-tRNA ligase activity"/>
    <property type="evidence" value="ECO:0007669"/>
    <property type="project" value="UniProtKB-EC"/>
</dbReference>
<keyword evidence="2 8" id="KW-0436">Ligase</keyword>
<dbReference type="RefSeq" id="WP_345589906.1">
    <property type="nucleotide sequence ID" value="NZ_BAABJG010000021.1"/>
</dbReference>
<comment type="similarity">
    <text evidence="1 8 9">Belongs to the class-I aminoacyl-tRNA synthetase family.</text>
</comment>
<keyword evidence="5 8" id="KW-0648">Protein biosynthesis</keyword>
<dbReference type="InterPro" id="IPR014729">
    <property type="entry name" value="Rossmann-like_a/b/a_fold"/>
</dbReference>
<dbReference type="InterPro" id="IPR008909">
    <property type="entry name" value="DALR_anticod-bd"/>
</dbReference>
<name>A0ABW3UPB0_9BACL</name>
<dbReference type="SUPFAM" id="SSF47323">
    <property type="entry name" value="Anticodon-binding domain of a subclass of class I aminoacyl-tRNA synthetases"/>
    <property type="match status" value="1"/>
</dbReference>